<gene>
    <name evidence="7" type="ORF">CIAN88_00575</name>
</gene>
<keyword evidence="4" id="KW-0812">Transmembrane</keyword>
<evidence type="ECO:0000313" key="8">
    <source>
        <dbReference type="Proteomes" id="UP000030008"/>
    </source>
</evidence>
<keyword evidence="4" id="KW-1133">Transmembrane helix</keyword>
<dbReference type="RefSeq" id="WP_044903371.1">
    <property type="nucleotide sequence ID" value="NZ_JAQCQO010000007.1"/>
</dbReference>
<dbReference type="SUPFAM" id="SSF49478">
    <property type="entry name" value="Cna protein B-type domain"/>
    <property type="match status" value="1"/>
</dbReference>
<feature type="chain" id="PRO_5001946954" evidence="5">
    <location>
        <begin position="22"/>
        <end position="246"/>
    </location>
</feature>
<comment type="caution">
    <text evidence="7">The sequence shown here is derived from an EMBL/GenBank/DDBJ whole genome shotgun (WGS) entry which is preliminary data.</text>
</comment>
<dbReference type="Pfam" id="PF17802">
    <property type="entry name" value="SpaA"/>
    <property type="match status" value="2"/>
</dbReference>
<evidence type="ECO:0000256" key="3">
    <source>
        <dbReference type="ARBA" id="ARBA00022729"/>
    </source>
</evidence>
<proteinExistence type="inferred from homology"/>
<name>A0A099IDP8_CLOIN</name>
<evidence type="ECO:0000256" key="1">
    <source>
        <dbReference type="ARBA" id="ARBA00007257"/>
    </source>
</evidence>
<organism evidence="7 8">
    <name type="scientific">Clostridium innocuum</name>
    <dbReference type="NCBI Taxonomy" id="1522"/>
    <lineage>
        <taxon>Bacteria</taxon>
        <taxon>Bacillati</taxon>
        <taxon>Bacillota</taxon>
        <taxon>Clostridia</taxon>
        <taxon>Eubacteriales</taxon>
        <taxon>Clostridiaceae</taxon>
        <taxon>Clostridium</taxon>
    </lineage>
</organism>
<feature type="signal peptide" evidence="5">
    <location>
        <begin position="1"/>
        <end position="21"/>
    </location>
</feature>
<evidence type="ECO:0000313" key="7">
    <source>
        <dbReference type="EMBL" id="KGJ55103.1"/>
    </source>
</evidence>
<keyword evidence="3 5" id="KW-0732">Signal</keyword>
<feature type="domain" description="SpaA-like prealbumin fold" evidence="6">
    <location>
        <begin position="124"/>
        <end position="187"/>
    </location>
</feature>
<dbReference type="PANTHER" id="PTHR36108:SF13">
    <property type="entry name" value="COLOSSIN-B-RELATED"/>
    <property type="match status" value="1"/>
</dbReference>
<dbReference type="Proteomes" id="UP000030008">
    <property type="component" value="Unassembled WGS sequence"/>
</dbReference>
<reference evidence="7 8" key="1">
    <citation type="submission" date="2014-08" db="EMBL/GenBank/DDBJ databases">
        <title>Clostridium innocuum, an unnegligible vancomycin-resistant pathogen causing extra-intestinal infections.</title>
        <authorList>
            <person name="Feng Y."/>
            <person name="Chiu C.-H."/>
        </authorList>
    </citation>
    <scope>NUCLEOTIDE SEQUENCE [LARGE SCALE GENOMIC DNA]</scope>
    <source>
        <strain evidence="7 8">AN88</strain>
    </source>
</reference>
<keyword evidence="4" id="KW-0472">Membrane</keyword>
<dbReference type="Gene3D" id="2.60.40.10">
    <property type="entry name" value="Immunoglobulins"/>
    <property type="match status" value="2"/>
</dbReference>
<feature type="domain" description="SpaA-like prealbumin fold" evidence="6">
    <location>
        <begin position="33"/>
        <end position="101"/>
    </location>
</feature>
<keyword evidence="2" id="KW-0964">Secreted</keyword>
<evidence type="ECO:0000256" key="2">
    <source>
        <dbReference type="ARBA" id="ARBA00022525"/>
    </source>
</evidence>
<evidence type="ECO:0000256" key="4">
    <source>
        <dbReference type="SAM" id="Phobius"/>
    </source>
</evidence>
<accession>A0A099IDP8</accession>
<evidence type="ECO:0000256" key="5">
    <source>
        <dbReference type="SAM" id="SignalP"/>
    </source>
</evidence>
<dbReference type="PANTHER" id="PTHR36108">
    <property type="entry name" value="COLOSSIN-B-RELATED"/>
    <property type="match status" value="1"/>
</dbReference>
<protein>
    <submittedName>
        <fullName evidence="7">Cell surface protein</fullName>
    </submittedName>
</protein>
<dbReference type="EMBL" id="JQIF01000001">
    <property type="protein sequence ID" value="KGJ55103.1"/>
    <property type="molecule type" value="Genomic_DNA"/>
</dbReference>
<evidence type="ECO:0000259" key="6">
    <source>
        <dbReference type="Pfam" id="PF17802"/>
    </source>
</evidence>
<feature type="transmembrane region" description="Helical" evidence="4">
    <location>
        <begin position="211"/>
        <end position="232"/>
    </location>
</feature>
<dbReference type="InterPro" id="IPR041033">
    <property type="entry name" value="SpaA_PFL_dom_1"/>
</dbReference>
<dbReference type="AlphaFoldDB" id="A0A099IDP8"/>
<sequence>MIKACVLCGVCISVFLTPVQAKEEVVQGVVQVQDDTGNPLEGAAFQLISYGEPLQELTSDKMGRIVLHDLDYGEYQLIQTQTDYGYQKTKQRISFVYDGTQEKKQSWKVVNERMLGTVKLRIRQENDEKISHVSMELLDEQGKKLRNITSDRDSIELQKLPIGTYRLHLDEKEKDYRLKEDVTFAITPYNYNRSYVLTLHLEPVKQKQEDYTFAFCFIMAVLGLFAWMIYFFRKQSLTQFLDDFMV</sequence>
<comment type="similarity">
    <text evidence="1">Belongs to the serine-aspartate repeat-containing protein (SDr) family.</text>
</comment>
<dbReference type="InterPro" id="IPR013783">
    <property type="entry name" value="Ig-like_fold"/>
</dbReference>